<organism evidence="2 3">
    <name type="scientific">Hermetia illucens</name>
    <name type="common">Black soldier fly</name>
    <dbReference type="NCBI Taxonomy" id="343691"/>
    <lineage>
        <taxon>Eukaryota</taxon>
        <taxon>Metazoa</taxon>
        <taxon>Ecdysozoa</taxon>
        <taxon>Arthropoda</taxon>
        <taxon>Hexapoda</taxon>
        <taxon>Insecta</taxon>
        <taxon>Pterygota</taxon>
        <taxon>Neoptera</taxon>
        <taxon>Endopterygota</taxon>
        <taxon>Diptera</taxon>
        <taxon>Brachycera</taxon>
        <taxon>Stratiomyomorpha</taxon>
        <taxon>Stratiomyidae</taxon>
        <taxon>Hermetiinae</taxon>
        <taxon>Hermetia</taxon>
    </lineage>
</organism>
<dbReference type="GO" id="GO:0071897">
    <property type="term" value="P:DNA biosynthetic process"/>
    <property type="evidence" value="ECO:0007669"/>
    <property type="project" value="UniProtKB-ARBA"/>
</dbReference>
<keyword evidence="3" id="KW-1185">Reference proteome</keyword>
<dbReference type="InParanoid" id="A0A7R8UDI4"/>
<feature type="domain" description="Reverse transcriptase" evidence="1">
    <location>
        <begin position="1"/>
        <end position="146"/>
    </location>
</feature>
<sequence length="162" mass="18142">MKNSSTKLSVSSQTSGEIPIRRGIFQGDSLSPLWFCLALNPLSHLLHESKYGFQLKHGILSKCTLSHLMYIDDIKLYAKDENQLRSLLDITIQFSRVIGMQLGLEKCRIKTIVRGKHTDNEGYSQNNIRIEGMDSDDVYKYLGILQATTPAVAIIKSKLGGI</sequence>
<dbReference type="InterPro" id="IPR043502">
    <property type="entry name" value="DNA/RNA_pol_sf"/>
</dbReference>
<accession>A0A7R8UDI4</accession>
<reference evidence="2 3" key="1">
    <citation type="submission" date="2020-11" db="EMBL/GenBank/DDBJ databases">
        <authorList>
            <person name="Wallbank WR R."/>
            <person name="Pardo Diaz C."/>
            <person name="Kozak K."/>
            <person name="Martin S."/>
            <person name="Jiggins C."/>
            <person name="Moest M."/>
            <person name="Warren A I."/>
            <person name="Generalovic N T."/>
            <person name="Byers J.R.P. K."/>
            <person name="Montejo-Kovacevich G."/>
            <person name="Yen C E."/>
        </authorList>
    </citation>
    <scope>NUCLEOTIDE SEQUENCE [LARGE SCALE GENOMIC DNA]</scope>
</reference>
<dbReference type="EMBL" id="LR899009">
    <property type="protein sequence ID" value="CAD7078767.1"/>
    <property type="molecule type" value="Genomic_DNA"/>
</dbReference>
<dbReference type="PROSITE" id="PS50878">
    <property type="entry name" value="RT_POL"/>
    <property type="match status" value="1"/>
</dbReference>
<dbReference type="PANTHER" id="PTHR35450:SF2">
    <property type="entry name" value="REVERSE TRANSCRIPTASE DOMAIN-CONTAINING PROTEIN"/>
    <property type="match status" value="1"/>
</dbReference>
<dbReference type="AlphaFoldDB" id="A0A7R8UDI4"/>
<name>A0A7R8UDI4_HERIL</name>
<gene>
    <name evidence="2" type="ORF">HERILL_LOCUS2019</name>
</gene>
<evidence type="ECO:0000313" key="2">
    <source>
        <dbReference type="EMBL" id="CAD7078767.1"/>
    </source>
</evidence>
<proteinExistence type="predicted"/>
<dbReference type="Pfam" id="PF00078">
    <property type="entry name" value="RVT_1"/>
    <property type="match status" value="1"/>
</dbReference>
<dbReference type="InterPro" id="IPR000477">
    <property type="entry name" value="RT_dom"/>
</dbReference>
<dbReference type="SUPFAM" id="SSF56672">
    <property type="entry name" value="DNA/RNA polymerases"/>
    <property type="match status" value="1"/>
</dbReference>
<evidence type="ECO:0000259" key="1">
    <source>
        <dbReference type="PROSITE" id="PS50878"/>
    </source>
</evidence>
<protein>
    <recommendedName>
        <fullName evidence="1">Reverse transcriptase domain-containing protein</fullName>
    </recommendedName>
</protein>
<dbReference type="PANTHER" id="PTHR35450">
    <property type="entry name" value="REVERSE TRANSCRIPTASE DOMAIN-CONTAINING PROTEIN"/>
    <property type="match status" value="1"/>
</dbReference>
<evidence type="ECO:0000313" key="3">
    <source>
        <dbReference type="Proteomes" id="UP000594454"/>
    </source>
</evidence>
<dbReference type="Proteomes" id="UP000594454">
    <property type="component" value="Chromosome 1"/>
</dbReference>